<dbReference type="RefSeq" id="WP_146826085.1">
    <property type="nucleotide sequence ID" value="NZ_BAAAYQ010000005.1"/>
</dbReference>
<dbReference type="GO" id="GO:0047355">
    <property type="term" value="F:CDP-glycerol glycerophosphotransferase activity"/>
    <property type="evidence" value="ECO:0007669"/>
    <property type="project" value="InterPro"/>
</dbReference>
<evidence type="ECO:0000313" key="4">
    <source>
        <dbReference type="Proteomes" id="UP000321769"/>
    </source>
</evidence>
<dbReference type="SUPFAM" id="SSF53448">
    <property type="entry name" value="Nucleotide-diphospho-sugar transferases"/>
    <property type="match status" value="1"/>
</dbReference>
<dbReference type="CDD" id="cd00761">
    <property type="entry name" value="Glyco_tranf_GTA_type"/>
    <property type="match status" value="1"/>
</dbReference>
<sequence length="832" mass="94123">MSAPLFTVASALYNVEAYVGDYLASLDAQTFDHGLIEILVVDDGSTDDSAQIVRRWADRTDFSVRVLTKANGGQASARNLALEHATGAWVTFIDPDDRVSENYFADVAHLVGKNVDVHLVNMDIRVVNELEPGVERVHPRRAMFRRGNHVSNLDRAVERFPGSAPTSFFRRSVIEEHGLRFNEHLRPNFEDGDFACRFLLLAPTRRVGYIDSAKYYYLKRRSSTLGSMTSHPGRFTVVPELGYLGCLEFARERFGHVPMWVQHMILYELWWYFNGESTRVRLGGDTASELGPQFVELLRRIAGFLDPALVDSTTIRAWDRTWVAVLLHGIDGGTWSADHVEYDRLREDSKLVRVRHLRTPDAPAPVFRTSGAPVIPTHRKTRSVEFWGATRLVEEIAWLPRNKWLSVETEAGPIEWRPLRTRPVLRHPTPGQLKRVLHGPKPASEPVRVTRRDRSRFADAWILCDRVHDADDSGEALFKHLRRNHGDINAWFAIEKDSPDWHRLKKEGHGSRLLAHGSERWSAAMTQASHLVSSHADQAIHDPPSLRGQLREDLRFVFLQHGVIKDDLSDWLNPKAIDLFVTSTPDEHESIVGDGSRYVFTTREARLTGLPRFDVLRAEAERTPDRDRDLILVAPTWRSWLAAPLASGEQRRGPTTDIAETEFGREWGAFLRSPELSALARKHHATIALLAHPNLAASLDYLDIPAEVQVLSFDDAAAKRHFARTRLLVTDYSSMAFNAAYLNRPVVYFQFDREAMLGGAHVGRRGYFEYDALGVGPATTTLAETVDAVGAALEHGLEPAQPYLDRMAKMFPHRDGRCCERVIDAIRDLDRS</sequence>
<dbReference type="GO" id="GO:0016020">
    <property type="term" value="C:membrane"/>
    <property type="evidence" value="ECO:0007669"/>
    <property type="project" value="InterPro"/>
</dbReference>
<evidence type="ECO:0000256" key="1">
    <source>
        <dbReference type="SAM" id="MobiDB-lite"/>
    </source>
</evidence>
<protein>
    <recommendedName>
        <fullName evidence="2">Glycosyltransferase 2-like domain-containing protein</fullName>
    </recommendedName>
</protein>
<dbReference type="OrthoDB" id="8549922at2"/>
<dbReference type="InterPro" id="IPR043148">
    <property type="entry name" value="TagF_C"/>
</dbReference>
<comment type="caution">
    <text evidence="3">The sequence shown here is derived from an EMBL/GenBank/DDBJ whole genome shotgun (WGS) entry which is preliminary data.</text>
</comment>
<organism evidence="3 4">
    <name type="scientific">Aeromicrobium flavum</name>
    <dbReference type="NCBI Taxonomy" id="416568"/>
    <lineage>
        <taxon>Bacteria</taxon>
        <taxon>Bacillati</taxon>
        <taxon>Actinomycetota</taxon>
        <taxon>Actinomycetes</taxon>
        <taxon>Propionibacteriales</taxon>
        <taxon>Nocardioidaceae</taxon>
        <taxon>Aeromicrobium</taxon>
    </lineage>
</organism>
<keyword evidence="4" id="KW-1185">Reference proteome</keyword>
<dbReference type="InterPro" id="IPR050834">
    <property type="entry name" value="Glycosyltransf_2"/>
</dbReference>
<dbReference type="InterPro" id="IPR029044">
    <property type="entry name" value="Nucleotide-diphossugar_trans"/>
</dbReference>
<accession>A0A512HTA7</accession>
<dbReference type="SUPFAM" id="SSF53756">
    <property type="entry name" value="UDP-Glycosyltransferase/glycogen phosphorylase"/>
    <property type="match status" value="1"/>
</dbReference>
<dbReference type="InterPro" id="IPR001173">
    <property type="entry name" value="Glyco_trans_2-like"/>
</dbReference>
<gene>
    <name evidence="3" type="ORF">AFL01nite_10200</name>
</gene>
<feature type="region of interest" description="Disordered" evidence="1">
    <location>
        <begin position="427"/>
        <end position="448"/>
    </location>
</feature>
<feature type="domain" description="Glycosyltransferase 2-like" evidence="2">
    <location>
        <begin position="11"/>
        <end position="176"/>
    </location>
</feature>
<evidence type="ECO:0000313" key="3">
    <source>
        <dbReference type="EMBL" id="GEO88693.1"/>
    </source>
</evidence>
<evidence type="ECO:0000259" key="2">
    <source>
        <dbReference type="Pfam" id="PF00535"/>
    </source>
</evidence>
<name>A0A512HTA7_9ACTN</name>
<dbReference type="AlphaFoldDB" id="A0A512HTA7"/>
<dbReference type="Pfam" id="PF00535">
    <property type="entry name" value="Glycos_transf_2"/>
    <property type="match status" value="1"/>
</dbReference>
<dbReference type="InterPro" id="IPR007554">
    <property type="entry name" value="Glycerophosphate_synth"/>
</dbReference>
<reference evidence="3 4" key="1">
    <citation type="submission" date="2019-07" db="EMBL/GenBank/DDBJ databases">
        <title>Whole genome shotgun sequence of Aeromicrobium flavum NBRC 107625.</title>
        <authorList>
            <person name="Hosoyama A."/>
            <person name="Uohara A."/>
            <person name="Ohji S."/>
            <person name="Ichikawa N."/>
        </authorList>
    </citation>
    <scope>NUCLEOTIDE SEQUENCE [LARGE SCALE GENOMIC DNA]</scope>
    <source>
        <strain evidence="3 4">NBRC 107625</strain>
    </source>
</reference>
<dbReference type="Gene3D" id="3.40.50.12580">
    <property type="match status" value="1"/>
</dbReference>
<dbReference type="Proteomes" id="UP000321769">
    <property type="component" value="Unassembled WGS sequence"/>
</dbReference>
<proteinExistence type="predicted"/>
<dbReference type="Pfam" id="PF04464">
    <property type="entry name" value="Glyphos_transf"/>
    <property type="match status" value="1"/>
</dbReference>
<dbReference type="EMBL" id="BJZQ01000003">
    <property type="protein sequence ID" value="GEO88693.1"/>
    <property type="molecule type" value="Genomic_DNA"/>
</dbReference>
<dbReference type="Gene3D" id="3.90.550.10">
    <property type="entry name" value="Spore Coat Polysaccharide Biosynthesis Protein SpsA, Chain A"/>
    <property type="match status" value="1"/>
</dbReference>
<dbReference type="PANTHER" id="PTHR43685:SF2">
    <property type="entry name" value="GLYCOSYLTRANSFERASE 2-LIKE DOMAIN-CONTAINING PROTEIN"/>
    <property type="match status" value="1"/>
</dbReference>
<dbReference type="PANTHER" id="PTHR43685">
    <property type="entry name" value="GLYCOSYLTRANSFERASE"/>
    <property type="match status" value="1"/>
</dbReference>